<evidence type="ECO:0000256" key="2">
    <source>
        <dbReference type="ARBA" id="ARBA00023125"/>
    </source>
</evidence>
<evidence type="ECO:0000256" key="4">
    <source>
        <dbReference type="ARBA" id="ARBA00023242"/>
    </source>
</evidence>
<proteinExistence type="predicted"/>
<gene>
    <name evidence="7" type="ORF">RJ641_027217</name>
</gene>
<keyword evidence="8" id="KW-1185">Reference proteome</keyword>
<dbReference type="PROSITE" id="PS51005">
    <property type="entry name" value="NAC"/>
    <property type="match status" value="1"/>
</dbReference>
<keyword evidence="3" id="KW-0804">Transcription</keyword>
<keyword evidence="2" id="KW-0238">DNA-binding</keyword>
<keyword evidence="4" id="KW-0539">Nucleus</keyword>
<evidence type="ECO:0000313" key="8">
    <source>
        <dbReference type="Proteomes" id="UP001370490"/>
    </source>
</evidence>
<dbReference type="GO" id="GO:0003677">
    <property type="term" value="F:DNA binding"/>
    <property type="evidence" value="ECO:0007669"/>
    <property type="project" value="UniProtKB-KW"/>
</dbReference>
<keyword evidence="1" id="KW-0805">Transcription regulation</keyword>
<evidence type="ECO:0000259" key="6">
    <source>
        <dbReference type="PROSITE" id="PS51005"/>
    </source>
</evidence>
<dbReference type="AlphaFoldDB" id="A0AAN8VWZ4"/>
<dbReference type="InterPro" id="IPR036093">
    <property type="entry name" value="NAC_dom_sf"/>
</dbReference>
<dbReference type="EMBL" id="JBAMMX010000004">
    <property type="protein sequence ID" value="KAK6941840.1"/>
    <property type="molecule type" value="Genomic_DNA"/>
</dbReference>
<evidence type="ECO:0000313" key="7">
    <source>
        <dbReference type="EMBL" id="KAK6941840.1"/>
    </source>
</evidence>
<evidence type="ECO:0000256" key="1">
    <source>
        <dbReference type="ARBA" id="ARBA00023015"/>
    </source>
</evidence>
<sequence length="181" mass="20788">MHADMQTSSEKKMYFLSMRDPKHPNGKRQNRTTPTGYWKATGADHPIYNRKNEIIGYKMAPSFYERLPPPSDGEGQTTSWIMYEYKTVKQLFDDYNKKMMKRVAEKAFESVQEIGIQSNASNNIMAATSYQFNNLQSDHQDADSGNSCSDAAWVDDLLSLIRDLDDKFDYTLSQGPDPMQE</sequence>
<name>A0AAN8VWZ4_9MAGN</name>
<dbReference type="PANTHER" id="PTHR31744:SF92">
    <property type="entry name" value="NAC DOMAIN-CONTAINING PROTEIN 87"/>
    <property type="match status" value="1"/>
</dbReference>
<evidence type="ECO:0000256" key="3">
    <source>
        <dbReference type="ARBA" id="ARBA00023163"/>
    </source>
</evidence>
<reference evidence="7 8" key="1">
    <citation type="submission" date="2023-12" db="EMBL/GenBank/DDBJ databases">
        <title>A high-quality genome assembly for Dillenia turbinata (Dilleniales).</title>
        <authorList>
            <person name="Chanderbali A."/>
        </authorList>
    </citation>
    <scope>NUCLEOTIDE SEQUENCE [LARGE SCALE GENOMIC DNA]</scope>
    <source>
        <strain evidence="7">LSX21</strain>
        <tissue evidence="7">Leaf</tissue>
    </source>
</reference>
<feature type="region of interest" description="Disordered" evidence="5">
    <location>
        <begin position="17"/>
        <end position="38"/>
    </location>
</feature>
<dbReference type="SUPFAM" id="SSF101941">
    <property type="entry name" value="NAC domain"/>
    <property type="match status" value="1"/>
</dbReference>
<dbReference type="PANTHER" id="PTHR31744">
    <property type="entry name" value="PROTEIN CUP-SHAPED COTYLEDON 2-RELATED"/>
    <property type="match status" value="1"/>
</dbReference>
<organism evidence="7 8">
    <name type="scientific">Dillenia turbinata</name>
    <dbReference type="NCBI Taxonomy" id="194707"/>
    <lineage>
        <taxon>Eukaryota</taxon>
        <taxon>Viridiplantae</taxon>
        <taxon>Streptophyta</taxon>
        <taxon>Embryophyta</taxon>
        <taxon>Tracheophyta</taxon>
        <taxon>Spermatophyta</taxon>
        <taxon>Magnoliopsida</taxon>
        <taxon>eudicotyledons</taxon>
        <taxon>Gunneridae</taxon>
        <taxon>Pentapetalae</taxon>
        <taxon>Dilleniales</taxon>
        <taxon>Dilleniaceae</taxon>
        <taxon>Dillenia</taxon>
    </lineage>
</organism>
<dbReference type="GO" id="GO:0006355">
    <property type="term" value="P:regulation of DNA-templated transcription"/>
    <property type="evidence" value="ECO:0007669"/>
    <property type="project" value="InterPro"/>
</dbReference>
<dbReference type="InterPro" id="IPR003441">
    <property type="entry name" value="NAC-dom"/>
</dbReference>
<feature type="domain" description="NAC" evidence="6">
    <location>
        <begin position="1"/>
        <end position="106"/>
    </location>
</feature>
<dbReference type="GO" id="GO:0005634">
    <property type="term" value="C:nucleus"/>
    <property type="evidence" value="ECO:0007669"/>
    <property type="project" value="UniProtKB-ARBA"/>
</dbReference>
<dbReference type="Proteomes" id="UP001370490">
    <property type="component" value="Unassembled WGS sequence"/>
</dbReference>
<dbReference type="Pfam" id="PF02365">
    <property type="entry name" value="NAM"/>
    <property type="match status" value="1"/>
</dbReference>
<accession>A0AAN8VWZ4</accession>
<dbReference type="Gene3D" id="2.170.150.80">
    <property type="entry name" value="NAC domain"/>
    <property type="match status" value="1"/>
</dbReference>
<comment type="caution">
    <text evidence="7">The sequence shown here is derived from an EMBL/GenBank/DDBJ whole genome shotgun (WGS) entry which is preliminary data.</text>
</comment>
<evidence type="ECO:0000256" key="5">
    <source>
        <dbReference type="SAM" id="MobiDB-lite"/>
    </source>
</evidence>
<protein>
    <submittedName>
        <fullName evidence="7">NAC domain</fullName>
    </submittedName>
</protein>